<protein>
    <submittedName>
        <fullName evidence="1">Uncharacterized protein</fullName>
    </submittedName>
</protein>
<organism evidence="1 2">
    <name type="scientific">Caerostris extrusa</name>
    <name type="common">Bark spider</name>
    <name type="synonym">Caerostris bankana</name>
    <dbReference type="NCBI Taxonomy" id="172846"/>
    <lineage>
        <taxon>Eukaryota</taxon>
        <taxon>Metazoa</taxon>
        <taxon>Ecdysozoa</taxon>
        <taxon>Arthropoda</taxon>
        <taxon>Chelicerata</taxon>
        <taxon>Arachnida</taxon>
        <taxon>Araneae</taxon>
        <taxon>Araneomorphae</taxon>
        <taxon>Entelegynae</taxon>
        <taxon>Araneoidea</taxon>
        <taxon>Araneidae</taxon>
        <taxon>Caerostris</taxon>
    </lineage>
</organism>
<accession>A0AAV4XAF6</accession>
<keyword evidence="2" id="KW-1185">Reference proteome</keyword>
<reference evidence="1 2" key="1">
    <citation type="submission" date="2021-06" db="EMBL/GenBank/DDBJ databases">
        <title>Caerostris extrusa draft genome.</title>
        <authorList>
            <person name="Kono N."/>
            <person name="Arakawa K."/>
        </authorList>
    </citation>
    <scope>NUCLEOTIDE SEQUENCE [LARGE SCALE GENOMIC DNA]</scope>
</reference>
<evidence type="ECO:0000313" key="1">
    <source>
        <dbReference type="EMBL" id="GIY91433.1"/>
    </source>
</evidence>
<dbReference type="AlphaFoldDB" id="A0AAV4XAF6"/>
<dbReference type="Proteomes" id="UP001054945">
    <property type="component" value="Unassembled WGS sequence"/>
</dbReference>
<proteinExistence type="predicted"/>
<dbReference type="EMBL" id="BPLR01017415">
    <property type="protein sequence ID" value="GIY91433.1"/>
    <property type="molecule type" value="Genomic_DNA"/>
</dbReference>
<comment type="caution">
    <text evidence="1">The sequence shown here is derived from an EMBL/GenBank/DDBJ whole genome shotgun (WGS) entry which is preliminary data.</text>
</comment>
<gene>
    <name evidence="1" type="ORF">CEXT_394771</name>
</gene>
<sequence>MDTREKRERRTQNKSKHRHLSKVALPSEATFSACVPEPREPICPPSDLFGKSPFQMVVLRGGWGIMRGMVWGVCVFCLRLPGDVLMCGILCMANARRKTSWLFSSLPPVCVVFIEEIGDPIQCLD</sequence>
<name>A0AAV4XAF6_CAEEX</name>
<evidence type="ECO:0000313" key="2">
    <source>
        <dbReference type="Proteomes" id="UP001054945"/>
    </source>
</evidence>